<dbReference type="Pfam" id="PF15811">
    <property type="entry name" value="SVIP"/>
    <property type="match status" value="1"/>
</dbReference>
<keyword evidence="2" id="KW-0564">Palmitate</keyword>
<evidence type="ECO:0000256" key="4">
    <source>
        <dbReference type="SAM" id="MobiDB-lite"/>
    </source>
</evidence>
<feature type="compositionally biased region" description="Low complexity" evidence="4">
    <location>
        <begin position="28"/>
        <end position="39"/>
    </location>
</feature>
<organism evidence="5 6">
    <name type="scientific">Lithohypha guttulata</name>
    <dbReference type="NCBI Taxonomy" id="1690604"/>
    <lineage>
        <taxon>Eukaryota</taxon>
        <taxon>Fungi</taxon>
        <taxon>Dikarya</taxon>
        <taxon>Ascomycota</taxon>
        <taxon>Pezizomycotina</taxon>
        <taxon>Eurotiomycetes</taxon>
        <taxon>Chaetothyriomycetidae</taxon>
        <taxon>Chaetothyriales</taxon>
        <taxon>Trichomeriaceae</taxon>
        <taxon>Lithohypha</taxon>
    </lineage>
</organism>
<evidence type="ECO:0000313" key="6">
    <source>
        <dbReference type="Proteomes" id="UP001345013"/>
    </source>
</evidence>
<evidence type="ECO:0000256" key="3">
    <source>
        <dbReference type="ARBA" id="ARBA00023288"/>
    </source>
</evidence>
<feature type="compositionally biased region" description="Polar residues" evidence="4">
    <location>
        <begin position="85"/>
        <end position="106"/>
    </location>
</feature>
<keyword evidence="3" id="KW-0449">Lipoprotein</keyword>
<feature type="compositionally biased region" description="Basic and acidic residues" evidence="4">
    <location>
        <begin position="60"/>
        <end position="77"/>
    </location>
</feature>
<dbReference type="EMBL" id="JAVRRG010000060">
    <property type="protein sequence ID" value="KAK5092289.1"/>
    <property type="molecule type" value="Genomic_DNA"/>
</dbReference>
<name>A0ABR0K9J8_9EURO</name>
<evidence type="ECO:0000313" key="5">
    <source>
        <dbReference type="EMBL" id="KAK5092289.1"/>
    </source>
</evidence>
<gene>
    <name evidence="5" type="ORF">LTR24_005315</name>
</gene>
<comment type="caution">
    <text evidence="5">The sequence shown here is derived from an EMBL/GenBank/DDBJ whole genome shotgun (WGS) entry which is preliminary data.</text>
</comment>
<reference evidence="5 6" key="1">
    <citation type="submission" date="2023-08" db="EMBL/GenBank/DDBJ databases">
        <title>Black Yeasts Isolated from many extreme environments.</title>
        <authorList>
            <person name="Coleine C."/>
            <person name="Stajich J.E."/>
            <person name="Selbmann L."/>
        </authorList>
    </citation>
    <scope>NUCLEOTIDE SEQUENCE [LARGE SCALE GENOMIC DNA]</scope>
    <source>
        <strain evidence="5 6">CCFEE 5885</strain>
    </source>
</reference>
<accession>A0ABR0K9J8</accession>
<dbReference type="InterPro" id="IPR031632">
    <property type="entry name" value="SVIP"/>
</dbReference>
<protein>
    <submittedName>
        <fullName evidence="5">Uncharacterized protein</fullName>
    </submittedName>
</protein>
<feature type="region of interest" description="Disordered" evidence="4">
    <location>
        <begin position="1"/>
        <end position="125"/>
    </location>
</feature>
<keyword evidence="6" id="KW-1185">Reference proteome</keyword>
<evidence type="ECO:0000256" key="2">
    <source>
        <dbReference type="ARBA" id="ARBA00023139"/>
    </source>
</evidence>
<dbReference type="Proteomes" id="UP001345013">
    <property type="component" value="Unassembled WGS sequence"/>
</dbReference>
<keyword evidence="1" id="KW-0519">Myristate</keyword>
<evidence type="ECO:0000256" key="1">
    <source>
        <dbReference type="ARBA" id="ARBA00022707"/>
    </source>
</evidence>
<sequence>MGNICSKSANKDDNFSSPGRPLGADSDAPQPARAPVPQQKLTSSTPGRTLGSAGGNGRSSPDDARSAAARAAEERAAAKNKSGGKLSTSLAAQKKQTQNQTLNAGSEQERQARTADANAETRNWN</sequence>
<proteinExistence type="predicted"/>